<accession>A0A7J7JQ56</accession>
<gene>
    <name evidence="1" type="ORF">EB796_013185</name>
</gene>
<evidence type="ECO:0000313" key="2">
    <source>
        <dbReference type="Proteomes" id="UP000593567"/>
    </source>
</evidence>
<reference evidence="1" key="1">
    <citation type="submission" date="2020-06" db="EMBL/GenBank/DDBJ databases">
        <title>Draft genome of Bugula neritina, a colonial animal packing powerful symbionts and potential medicines.</title>
        <authorList>
            <person name="Rayko M."/>
        </authorList>
    </citation>
    <scope>NUCLEOTIDE SEQUENCE [LARGE SCALE GENOMIC DNA]</scope>
    <source>
        <strain evidence="1">Kwan_BN1</strain>
    </source>
</reference>
<name>A0A7J7JQ56_BUGNE</name>
<evidence type="ECO:0000313" key="1">
    <source>
        <dbReference type="EMBL" id="KAF6028489.1"/>
    </source>
</evidence>
<dbReference type="EMBL" id="VXIV02001945">
    <property type="protein sequence ID" value="KAF6028489.1"/>
    <property type="molecule type" value="Genomic_DNA"/>
</dbReference>
<keyword evidence="2" id="KW-1185">Reference proteome</keyword>
<sequence length="97" mass="11233">MRSHICILFRVDNQSCVLVLLRSFGKDPECTLTHKNACRDGGFRNNLESIRNPLLFLNKVLIYTCRRKANLSFELLTLFGFSTTTFPRLHKVVICKE</sequence>
<protein>
    <submittedName>
        <fullName evidence="1">Uncharacterized protein</fullName>
    </submittedName>
</protein>
<proteinExistence type="predicted"/>
<organism evidence="1 2">
    <name type="scientific">Bugula neritina</name>
    <name type="common">Brown bryozoan</name>
    <name type="synonym">Sertularia neritina</name>
    <dbReference type="NCBI Taxonomy" id="10212"/>
    <lineage>
        <taxon>Eukaryota</taxon>
        <taxon>Metazoa</taxon>
        <taxon>Spiralia</taxon>
        <taxon>Lophotrochozoa</taxon>
        <taxon>Bryozoa</taxon>
        <taxon>Gymnolaemata</taxon>
        <taxon>Cheilostomatida</taxon>
        <taxon>Flustrina</taxon>
        <taxon>Buguloidea</taxon>
        <taxon>Bugulidae</taxon>
        <taxon>Bugula</taxon>
    </lineage>
</organism>
<dbReference type="AlphaFoldDB" id="A0A7J7JQ56"/>
<dbReference type="Proteomes" id="UP000593567">
    <property type="component" value="Unassembled WGS sequence"/>
</dbReference>
<comment type="caution">
    <text evidence="1">The sequence shown here is derived from an EMBL/GenBank/DDBJ whole genome shotgun (WGS) entry which is preliminary data.</text>
</comment>